<reference evidence="3" key="1">
    <citation type="journal article" date="2019" name="Int. J. Syst. Evol. Microbiol.">
        <title>The Global Catalogue of Microorganisms (GCM) 10K type strain sequencing project: providing services to taxonomists for standard genome sequencing and annotation.</title>
        <authorList>
            <consortium name="The Broad Institute Genomics Platform"/>
            <consortium name="The Broad Institute Genome Sequencing Center for Infectious Disease"/>
            <person name="Wu L."/>
            <person name="Ma J."/>
        </authorList>
    </citation>
    <scope>NUCLEOTIDE SEQUENCE [LARGE SCALE GENOMIC DNA]</scope>
    <source>
        <strain evidence="3">JCM 13022</strain>
    </source>
</reference>
<dbReference type="EMBL" id="BAAALM010000031">
    <property type="protein sequence ID" value="GAA1222656.1"/>
    <property type="molecule type" value="Genomic_DNA"/>
</dbReference>
<keyword evidence="3" id="KW-1185">Reference proteome</keyword>
<keyword evidence="1" id="KW-0472">Membrane</keyword>
<organism evidence="2 3">
    <name type="scientific">Prauserella alba</name>
    <dbReference type="NCBI Taxonomy" id="176898"/>
    <lineage>
        <taxon>Bacteria</taxon>
        <taxon>Bacillati</taxon>
        <taxon>Actinomycetota</taxon>
        <taxon>Actinomycetes</taxon>
        <taxon>Pseudonocardiales</taxon>
        <taxon>Pseudonocardiaceae</taxon>
        <taxon>Prauserella</taxon>
    </lineage>
</organism>
<keyword evidence="1" id="KW-1133">Transmembrane helix</keyword>
<comment type="caution">
    <text evidence="2">The sequence shown here is derived from an EMBL/GenBank/DDBJ whole genome shotgun (WGS) entry which is preliminary data.</text>
</comment>
<protein>
    <submittedName>
        <fullName evidence="2">Uncharacterized protein</fullName>
    </submittedName>
</protein>
<name>A0ABP4GJR2_9PSEU</name>
<evidence type="ECO:0000313" key="2">
    <source>
        <dbReference type="EMBL" id="GAA1222656.1"/>
    </source>
</evidence>
<dbReference type="Proteomes" id="UP001500467">
    <property type="component" value="Unassembled WGS sequence"/>
</dbReference>
<proteinExistence type="predicted"/>
<keyword evidence="1" id="KW-0812">Transmembrane</keyword>
<accession>A0ABP4GJR2</accession>
<sequence>MLGTRRTGFLLAVFVAGGAAVTVAWLALGPRHEESHCEPVEFDQAETARIHFVEEYIARGNPGSEIQGVGIGQQGDRYILSVITLTNASIRDLPSCFENVPVRYNRGGPFSAD</sequence>
<evidence type="ECO:0000313" key="3">
    <source>
        <dbReference type="Proteomes" id="UP001500467"/>
    </source>
</evidence>
<feature type="transmembrane region" description="Helical" evidence="1">
    <location>
        <begin position="7"/>
        <end position="28"/>
    </location>
</feature>
<evidence type="ECO:0000256" key="1">
    <source>
        <dbReference type="SAM" id="Phobius"/>
    </source>
</evidence>
<gene>
    <name evidence="2" type="ORF">GCM10009675_51760</name>
</gene>